<evidence type="ECO:0000313" key="8">
    <source>
        <dbReference type="EMBL" id="PUB18606.1"/>
    </source>
</evidence>
<keyword evidence="9" id="KW-1185">Reference proteome</keyword>
<keyword evidence="4 6" id="KW-0472">Membrane</keyword>
<organism evidence="8 9">
    <name type="scientific">Yoonia sediminilitoris</name>
    <dbReference type="NCBI Taxonomy" id="1286148"/>
    <lineage>
        <taxon>Bacteria</taxon>
        <taxon>Pseudomonadati</taxon>
        <taxon>Pseudomonadota</taxon>
        <taxon>Alphaproteobacteria</taxon>
        <taxon>Rhodobacterales</taxon>
        <taxon>Paracoccaceae</taxon>
        <taxon>Yoonia</taxon>
    </lineage>
</organism>
<evidence type="ECO:0000313" key="9">
    <source>
        <dbReference type="Proteomes" id="UP000244523"/>
    </source>
</evidence>
<name>A0A2T6KPW2_9RHOB</name>
<accession>A0A2T6KPW2</accession>
<evidence type="ECO:0000256" key="3">
    <source>
        <dbReference type="ARBA" id="ARBA00022989"/>
    </source>
</evidence>
<dbReference type="Proteomes" id="UP000244523">
    <property type="component" value="Unassembled WGS sequence"/>
</dbReference>
<evidence type="ECO:0000259" key="7">
    <source>
        <dbReference type="Pfam" id="PF06305"/>
    </source>
</evidence>
<dbReference type="RefSeq" id="WP_375342454.1">
    <property type="nucleotide sequence ID" value="NZ_QBUD01000001.1"/>
</dbReference>
<dbReference type="InterPro" id="IPR010445">
    <property type="entry name" value="LapA_dom"/>
</dbReference>
<proteinExistence type="predicted"/>
<gene>
    <name evidence="8" type="ORF">C8N45_101190</name>
</gene>
<keyword evidence="5" id="KW-0175">Coiled coil</keyword>
<dbReference type="AlphaFoldDB" id="A0A2T6KPW2"/>
<dbReference type="GO" id="GO:0005886">
    <property type="term" value="C:plasma membrane"/>
    <property type="evidence" value="ECO:0007669"/>
    <property type="project" value="InterPro"/>
</dbReference>
<keyword evidence="1" id="KW-1003">Cell membrane</keyword>
<comment type="caution">
    <text evidence="8">The sequence shown here is derived from an EMBL/GenBank/DDBJ whole genome shotgun (WGS) entry which is preliminary data.</text>
</comment>
<dbReference type="EMBL" id="QBUD01000001">
    <property type="protein sequence ID" value="PUB18606.1"/>
    <property type="molecule type" value="Genomic_DNA"/>
</dbReference>
<sequence>MMKTIRYAFWAIVGLILILIGLANRDFVTLRAMPEPVSDLLGVSPDISLPMFVVILLGVGAGLLIGFFWEWIREHRIRADARRKAREVETLRREVEQLRGAAARAQSDDDVLALLEKTG</sequence>
<protein>
    <submittedName>
        <fullName evidence="8">Uncharacterized protein DUF1049</fullName>
    </submittedName>
</protein>
<evidence type="ECO:0000256" key="5">
    <source>
        <dbReference type="SAM" id="Coils"/>
    </source>
</evidence>
<evidence type="ECO:0000256" key="1">
    <source>
        <dbReference type="ARBA" id="ARBA00022475"/>
    </source>
</evidence>
<reference evidence="8 9" key="1">
    <citation type="submission" date="2018-04" db="EMBL/GenBank/DDBJ databases">
        <title>Genomic Encyclopedia of Archaeal and Bacterial Type Strains, Phase II (KMG-II): from individual species to whole genera.</title>
        <authorList>
            <person name="Goeker M."/>
        </authorList>
    </citation>
    <scope>NUCLEOTIDE SEQUENCE [LARGE SCALE GENOMIC DNA]</scope>
    <source>
        <strain evidence="8 9">DSM 29955</strain>
    </source>
</reference>
<evidence type="ECO:0000256" key="2">
    <source>
        <dbReference type="ARBA" id="ARBA00022692"/>
    </source>
</evidence>
<feature type="coiled-coil region" evidence="5">
    <location>
        <begin position="78"/>
        <end position="108"/>
    </location>
</feature>
<keyword evidence="3 6" id="KW-1133">Transmembrane helix</keyword>
<feature type="domain" description="Lipopolysaccharide assembly protein A" evidence="7">
    <location>
        <begin position="48"/>
        <end position="96"/>
    </location>
</feature>
<dbReference type="Pfam" id="PF06305">
    <property type="entry name" value="LapA_dom"/>
    <property type="match status" value="1"/>
</dbReference>
<keyword evidence="2 6" id="KW-0812">Transmembrane</keyword>
<evidence type="ECO:0000256" key="4">
    <source>
        <dbReference type="ARBA" id="ARBA00023136"/>
    </source>
</evidence>
<feature type="transmembrane region" description="Helical" evidence="6">
    <location>
        <begin position="49"/>
        <end position="72"/>
    </location>
</feature>
<evidence type="ECO:0000256" key="6">
    <source>
        <dbReference type="SAM" id="Phobius"/>
    </source>
</evidence>